<name>A0A1X9N8U1_9GAMM</name>
<evidence type="ECO:0000313" key="2">
    <source>
        <dbReference type="Proteomes" id="UP000193450"/>
    </source>
</evidence>
<dbReference type="Proteomes" id="UP000193450">
    <property type="component" value="Chromosome"/>
</dbReference>
<evidence type="ECO:0000313" key="1">
    <source>
        <dbReference type="EMBL" id="ARN74488.1"/>
    </source>
</evidence>
<sequence>MDLQLEPNTFGPGRSIHIVVVAAPYQYFAEFYLQWTASGAGQVLVDVELIAGPVATPQLLVDDRGPSDRYLLSTNRPGSYVFRATATDAQGNTCFDTLQVDLPGI</sequence>
<reference evidence="1 2" key="1">
    <citation type="submission" date="2016-11" db="EMBL/GenBank/DDBJ databases">
        <title>Trade-off between light-utilization and light-protection in marine flavobacteria.</title>
        <authorList>
            <person name="Kumagai Y."/>
        </authorList>
    </citation>
    <scope>NUCLEOTIDE SEQUENCE [LARGE SCALE GENOMIC DNA]</scope>
    <source>
        <strain evidence="1 2">NBRC 107125</strain>
    </source>
</reference>
<dbReference type="EMBL" id="CP019343">
    <property type="protein sequence ID" value="ARN74488.1"/>
    <property type="molecule type" value="Genomic_DNA"/>
</dbReference>
<gene>
    <name evidence="1" type="ORF">BST96_10385</name>
</gene>
<dbReference type="AlphaFoldDB" id="A0A1X9N8U1"/>
<evidence type="ECO:0008006" key="3">
    <source>
        <dbReference type="Google" id="ProtNLM"/>
    </source>
</evidence>
<organism evidence="1 2">
    <name type="scientific">Oceanicoccus sagamiensis</name>
    <dbReference type="NCBI Taxonomy" id="716816"/>
    <lineage>
        <taxon>Bacteria</taxon>
        <taxon>Pseudomonadati</taxon>
        <taxon>Pseudomonadota</taxon>
        <taxon>Gammaproteobacteria</taxon>
        <taxon>Cellvibrionales</taxon>
        <taxon>Spongiibacteraceae</taxon>
        <taxon>Oceanicoccus</taxon>
    </lineage>
</organism>
<protein>
    <recommendedName>
        <fullName evidence="3">Bacterial Ig-like domain-containing protein</fullName>
    </recommendedName>
</protein>
<dbReference type="KEGG" id="osg:BST96_10385"/>
<accession>A0A1X9N8U1</accession>
<keyword evidence="2" id="KW-1185">Reference proteome</keyword>
<proteinExistence type="predicted"/>